<dbReference type="Proteomes" id="UP001320831">
    <property type="component" value="Unassembled WGS sequence"/>
</dbReference>
<reference evidence="2 3" key="1">
    <citation type="submission" date="2022-09" db="EMBL/GenBank/DDBJ databases">
        <title>Chelativorans salina sp. nov., a novel slightly halophilic bacterium isolated from a saline lake sediment enrichment.</title>
        <authorList>
            <person name="Gao L."/>
            <person name="Fang B.-Z."/>
            <person name="Li W.-J."/>
        </authorList>
    </citation>
    <scope>NUCLEOTIDE SEQUENCE [LARGE SCALE GENOMIC DNA]</scope>
    <source>
        <strain evidence="2 3">EGI FJ00035</strain>
    </source>
</reference>
<feature type="chain" id="PRO_5046310778" evidence="1">
    <location>
        <begin position="21"/>
        <end position="381"/>
    </location>
</feature>
<dbReference type="RefSeq" id="WP_260906136.1">
    <property type="nucleotide sequence ID" value="NZ_JAOCZP010000008.1"/>
</dbReference>
<gene>
    <name evidence="2" type="ORF">N5A92_21335</name>
</gene>
<organism evidence="2 3">
    <name type="scientific">Chelativorans salis</name>
    <dbReference type="NCBI Taxonomy" id="2978478"/>
    <lineage>
        <taxon>Bacteria</taxon>
        <taxon>Pseudomonadati</taxon>
        <taxon>Pseudomonadota</taxon>
        <taxon>Alphaproteobacteria</taxon>
        <taxon>Hyphomicrobiales</taxon>
        <taxon>Phyllobacteriaceae</taxon>
        <taxon>Chelativorans</taxon>
    </lineage>
</organism>
<evidence type="ECO:0000256" key="1">
    <source>
        <dbReference type="SAM" id="SignalP"/>
    </source>
</evidence>
<comment type="caution">
    <text evidence="2">The sequence shown here is derived from an EMBL/GenBank/DDBJ whole genome shotgun (WGS) entry which is preliminary data.</text>
</comment>
<accession>A0ABT2LT89</accession>
<evidence type="ECO:0000313" key="2">
    <source>
        <dbReference type="EMBL" id="MCT7377566.1"/>
    </source>
</evidence>
<feature type="signal peptide" evidence="1">
    <location>
        <begin position="1"/>
        <end position="20"/>
    </location>
</feature>
<name>A0ABT2LT89_9HYPH</name>
<keyword evidence="1" id="KW-0732">Signal</keyword>
<dbReference type="EMBL" id="JAOCZP010000008">
    <property type="protein sequence ID" value="MCT7377566.1"/>
    <property type="molecule type" value="Genomic_DNA"/>
</dbReference>
<proteinExistence type="predicted"/>
<sequence>MKRYLGAVALAAMLSGQALAGGLQPFQMVRSLQRVQDRIADGDHAALPMQRKLLGIIDERLRAAAPEEFDDPRNFHALLVYGASGGNPATLDMAVSRLALEGTERTLGDGLVRYTRGDFSGAREILRDIEPLAVADELSAPLALVIGSLLVQENPAGALHLFDKARLLSPGTLIEEAALRRSIAVSATLHDIDRFALAASQYVRRFLHSPYASQFAEAFVSAIITLHKEVDLGLIEEVAAEMNAEQAQAIYLRIARQSAIEGHQRLLAFASRNAEKYVAEEQEESDPRAVLYANVASVTSQNAGEVLETLKGIDARRLSANDRRLLKAATEIAERVVARPVSLKTMAQEEASLANAENTAFVADTLERLQAIDALLKEERP</sequence>
<keyword evidence="3" id="KW-1185">Reference proteome</keyword>
<evidence type="ECO:0000313" key="3">
    <source>
        <dbReference type="Proteomes" id="UP001320831"/>
    </source>
</evidence>
<protein>
    <submittedName>
        <fullName evidence="2">Chemotaxis protein</fullName>
    </submittedName>
</protein>